<feature type="non-terminal residue" evidence="4">
    <location>
        <position position="263"/>
    </location>
</feature>
<dbReference type="AlphaFoldDB" id="A0A9D1CU37"/>
<gene>
    <name evidence="4" type="ORF">IAD32_02260</name>
</gene>
<dbReference type="InterPro" id="IPR018247">
    <property type="entry name" value="EF_Hand_1_Ca_BS"/>
</dbReference>
<dbReference type="CDD" id="cd14256">
    <property type="entry name" value="Dockerin_I"/>
    <property type="match status" value="1"/>
</dbReference>
<dbReference type="Gene3D" id="1.10.1330.10">
    <property type="entry name" value="Dockerin domain"/>
    <property type="match status" value="1"/>
</dbReference>
<feature type="signal peptide" evidence="2">
    <location>
        <begin position="1"/>
        <end position="25"/>
    </location>
</feature>
<comment type="caution">
    <text evidence="4">The sequence shown here is derived from an EMBL/GenBank/DDBJ whole genome shotgun (WGS) entry which is preliminary data.</text>
</comment>
<dbReference type="SUPFAM" id="SSF63446">
    <property type="entry name" value="Type I dockerin domain"/>
    <property type="match status" value="1"/>
</dbReference>
<feature type="chain" id="PRO_5038854499" evidence="2">
    <location>
        <begin position="26"/>
        <end position="263"/>
    </location>
</feature>
<dbReference type="Proteomes" id="UP000886787">
    <property type="component" value="Unassembled WGS sequence"/>
</dbReference>
<organism evidence="4 5">
    <name type="scientific">Candidatus Scatavimonas merdigallinarum</name>
    <dbReference type="NCBI Taxonomy" id="2840914"/>
    <lineage>
        <taxon>Bacteria</taxon>
        <taxon>Bacillati</taxon>
        <taxon>Bacillota</taxon>
        <taxon>Clostridia</taxon>
        <taxon>Eubacteriales</taxon>
        <taxon>Oscillospiraceae</taxon>
        <taxon>Oscillospiraceae incertae sedis</taxon>
        <taxon>Candidatus Scatavimonas</taxon>
    </lineage>
</organism>
<protein>
    <submittedName>
        <fullName evidence="4">Dockerin type I repeat-containing protein</fullName>
    </submittedName>
</protein>
<feature type="domain" description="Dockerin" evidence="3">
    <location>
        <begin position="41"/>
        <end position="109"/>
    </location>
</feature>
<evidence type="ECO:0000313" key="5">
    <source>
        <dbReference type="Proteomes" id="UP000886787"/>
    </source>
</evidence>
<dbReference type="PROSITE" id="PS00018">
    <property type="entry name" value="EF_HAND_1"/>
    <property type="match status" value="1"/>
</dbReference>
<dbReference type="InterPro" id="IPR016134">
    <property type="entry name" value="Dockerin_dom"/>
</dbReference>
<feature type="compositionally biased region" description="Pro residues" evidence="1">
    <location>
        <begin position="115"/>
        <end position="189"/>
    </location>
</feature>
<keyword evidence="2" id="KW-0732">Signal</keyword>
<dbReference type="Pfam" id="PF00404">
    <property type="entry name" value="Dockerin_1"/>
    <property type="match status" value="1"/>
</dbReference>
<dbReference type="GO" id="GO:0000272">
    <property type="term" value="P:polysaccharide catabolic process"/>
    <property type="evidence" value="ECO:0007669"/>
    <property type="project" value="InterPro"/>
</dbReference>
<dbReference type="InterPro" id="IPR036439">
    <property type="entry name" value="Dockerin_dom_sf"/>
</dbReference>
<dbReference type="InterPro" id="IPR002105">
    <property type="entry name" value="Dockerin_1_rpt"/>
</dbReference>
<evidence type="ECO:0000256" key="1">
    <source>
        <dbReference type="SAM" id="MobiDB-lite"/>
    </source>
</evidence>
<dbReference type="PROSITE" id="PS51766">
    <property type="entry name" value="DOCKERIN"/>
    <property type="match status" value="1"/>
</dbReference>
<proteinExistence type="predicted"/>
<reference evidence="4" key="2">
    <citation type="journal article" date="2021" name="PeerJ">
        <title>Extensive microbial diversity within the chicken gut microbiome revealed by metagenomics and culture.</title>
        <authorList>
            <person name="Gilroy R."/>
            <person name="Ravi A."/>
            <person name="Getino M."/>
            <person name="Pursley I."/>
            <person name="Horton D.L."/>
            <person name="Alikhan N.F."/>
            <person name="Baker D."/>
            <person name="Gharbi K."/>
            <person name="Hall N."/>
            <person name="Watson M."/>
            <person name="Adriaenssens E.M."/>
            <person name="Foster-Nyarko E."/>
            <person name="Jarju S."/>
            <person name="Secka A."/>
            <person name="Antonio M."/>
            <person name="Oren A."/>
            <person name="Chaudhuri R.R."/>
            <person name="La Ragione R."/>
            <person name="Hildebrand F."/>
            <person name="Pallen M.J."/>
        </authorList>
    </citation>
    <scope>NUCLEOTIDE SEQUENCE</scope>
    <source>
        <strain evidence="4">ChiSjej1B19-3389</strain>
    </source>
</reference>
<accession>A0A9D1CU37</accession>
<reference evidence="4" key="1">
    <citation type="submission" date="2020-10" db="EMBL/GenBank/DDBJ databases">
        <authorList>
            <person name="Gilroy R."/>
        </authorList>
    </citation>
    <scope>NUCLEOTIDE SEQUENCE</scope>
    <source>
        <strain evidence="4">ChiSjej1B19-3389</strain>
    </source>
</reference>
<evidence type="ECO:0000256" key="2">
    <source>
        <dbReference type="SAM" id="SignalP"/>
    </source>
</evidence>
<dbReference type="GO" id="GO:0004553">
    <property type="term" value="F:hydrolase activity, hydrolyzing O-glycosyl compounds"/>
    <property type="evidence" value="ECO:0007669"/>
    <property type="project" value="InterPro"/>
</dbReference>
<dbReference type="EMBL" id="DVFW01000014">
    <property type="protein sequence ID" value="HIQ80093.1"/>
    <property type="molecule type" value="Genomic_DNA"/>
</dbReference>
<feature type="region of interest" description="Disordered" evidence="1">
    <location>
        <begin position="107"/>
        <end position="196"/>
    </location>
</feature>
<sequence>MKKQARKCVALLVVFSILLSMMCLSAVAVEADDSAVADNVTVLKYGDVNDDGIVSTRDALEMQKHIASMLVLTGDAFVAGDVNGDGKVTVADVLLVQRYVAKEIDKFPVEEKPTDPPTQPTDPPTKPTDPPTQPTDPPTKPTDPPTQPTDPPTKPTDPPTKPTDPPTQPTDPPTKPTDPPTQPTQPTTPPAGGVTVNGEEACVGDQVVYTAKLQADQLVAGINAHIDYTESVLKFSDATIEASKRELFPVLCMGSIVWNFEPI</sequence>
<evidence type="ECO:0000313" key="4">
    <source>
        <dbReference type="EMBL" id="HIQ80093.1"/>
    </source>
</evidence>
<name>A0A9D1CU37_9FIRM</name>
<evidence type="ECO:0000259" key="3">
    <source>
        <dbReference type="PROSITE" id="PS51766"/>
    </source>
</evidence>